<protein>
    <submittedName>
        <fullName evidence="2">DUF2384 domain-containing protein</fullName>
    </submittedName>
</protein>
<dbReference type="RefSeq" id="WP_140684487.1">
    <property type="nucleotide sequence ID" value="NZ_RCZA01000030.1"/>
</dbReference>
<dbReference type="Proteomes" id="UP000320914">
    <property type="component" value="Unassembled WGS sequence"/>
</dbReference>
<evidence type="ECO:0000313" key="3">
    <source>
        <dbReference type="Proteomes" id="UP000320914"/>
    </source>
</evidence>
<dbReference type="InterPro" id="IPR011979">
    <property type="entry name" value="Antitox_Xre"/>
</dbReference>
<evidence type="ECO:0000313" key="2">
    <source>
        <dbReference type="EMBL" id="TPG73725.1"/>
    </source>
</evidence>
<gene>
    <name evidence="2" type="ORF">EAH74_32650</name>
</gene>
<dbReference type="EMBL" id="RCZA01000030">
    <property type="protein sequence ID" value="TPG73725.1"/>
    <property type="molecule type" value="Genomic_DNA"/>
</dbReference>
<name>A0A502HJ63_9PSED</name>
<dbReference type="Pfam" id="PF09722">
    <property type="entry name" value="Xre_MbcA_ParS_C"/>
    <property type="match status" value="1"/>
</dbReference>
<reference evidence="2 3" key="1">
    <citation type="journal article" date="2019" name="Environ. Microbiol.">
        <title>Species interactions and distinct microbial communities in high Arctic permafrost affected cryosols are associated with the CH4 and CO2 gas fluxes.</title>
        <authorList>
            <person name="Altshuler I."/>
            <person name="Hamel J."/>
            <person name="Turney S."/>
            <person name="Magnuson E."/>
            <person name="Levesque R."/>
            <person name="Greer C."/>
            <person name="Whyte L.G."/>
        </authorList>
    </citation>
    <scope>NUCLEOTIDE SEQUENCE [LARGE SCALE GENOMIC DNA]</scope>
    <source>
        <strain evidence="2 3">OWC5</strain>
    </source>
</reference>
<proteinExistence type="predicted"/>
<dbReference type="InterPro" id="IPR024467">
    <property type="entry name" value="Xre/MbcA/ParS-like_toxin-bd"/>
</dbReference>
<organism evidence="2 3">
    <name type="scientific">Pseudomonas mandelii</name>
    <dbReference type="NCBI Taxonomy" id="75612"/>
    <lineage>
        <taxon>Bacteria</taxon>
        <taxon>Pseudomonadati</taxon>
        <taxon>Pseudomonadota</taxon>
        <taxon>Gammaproteobacteria</taxon>
        <taxon>Pseudomonadales</taxon>
        <taxon>Pseudomonadaceae</taxon>
        <taxon>Pseudomonas</taxon>
    </lineage>
</organism>
<feature type="domain" description="Antitoxin Xre/MbcA/ParS-like toxin-binding" evidence="1">
    <location>
        <begin position="85"/>
        <end position="133"/>
    </location>
</feature>
<dbReference type="AlphaFoldDB" id="A0A502HJ63"/>
<accession>A0A502HJ63</accession>
<sequence length="136" mass="14833">MRTDIWAALHVSLPGTELHDFPRRQIAHSSFQALADLLCIDEKTLGMYLGISAETLVKRAKTGLFSVHESQRLDALIAVVQSSVELFEGDVQATAVFLRSPSCAFNSKAPLEMLNARGDARAVIDLIGRLENGIVV</sequence>
<evidence type="ECO:0000259" key="1">
    <source>
        <dbReference type="Pfam" id="PF09722"/>
    </source>
</evidence>
<dbReference type="NCBIfam" id="TIGR02293">
    <property type="entry name" value="TAS_TIGR02293"/>
    <property type="match status" value="1"/>
</dbReference>
<comment type="caution">
    <text evidence="2">The sequence shown here is derived from an EMBL/GenBank/DDBJ whole genome shotgun (WGS) entry which is preliminary data.</text>
</comment>